<feature type="compositionally biased region" description="Polar residues" evidence="1">
    <location>
        <begin position="368"/>
        <end position="391"/>
    </location>
</feature>
<feature type="region of interest" description="Disordered" evidence="1">
    <location>
        <begin position="470"/>
        <end position="589"/>
    </location>
</feature>
<feature type="region of interest" description="Disordered" evidence="1">
    <location>
        <begin position="123"/>
        <end position="207"/>
    </location>
</feature>
<sequence>MPSFHTPFISPLPDRTTPVTARTRIQHPLPPGFGLDYRIRRNFRRSQKVRNCELRSEFFRLSVRALDQEIRERMCVDEERCESPRSSYVSPQRYRWKVYSRKSMVARKRWLERNAVKYGRIVDGRNPGGVKDRDEGNSGGNQKVTEFSPTLEPIAIAKGPMRHRKHDYANNTWDGECEDEYESESGSEAPDTTFPQPLLPSHSTSSPSTIYPDIEFLSLEADAKSLDDMKESEKKSGAVKKLLNKSLDRFKKKSGLTRFGDDATFSREKLSASSSNRSPAGESGETQATNREDEEYERGHHFLAFSPRRSKPDPNPSAENGPNQTESDTPNQQPSFPGGRSIQTPILSKGTPEFSSQPCHVSSARPESGSSTHFIEHPQQNTHPQPLFRSNSDGKLELCPEVRELMEKIDRDASEMHTSEYPTVCKPSSMILQRTNSVENLSKEIGQRLENIDKKAAEEAWQLIRRNRMGQDQKLEAKQHADSDSSPSGSSRATQKGPAERSFKSRTHRPSEHGKLKKYGNSRLPRPIAINGKMDGLSPPTSVGQASSSNERNVDDGACQTQSRTAEQASRPLPSTGTLPLKSSVPNSL</sequence>
<feature type="compositionally biased region" description="Polar residues" evidence="1">
    <location>
        <begin position="539"/>
        <end position="551"/>
    </location>
</feature>
<organism evidence="2 3">
    <name type="scientific">Lojkania enalia</name>
    <dbReference type="NCBI Taxonomy" id="147567"/>
    <lineage>
        <taxon>Eukaryota</taxon>
        <taxon>Fungi</taxon>
        <taxon>Dikarya</taxon>
        <taxon>Ascomycota</taxon>
        <taxon>Pezizomycotina</taxon>
        <taxon>Dothideomycetes</taxon>
        <taxon>Pleosporomycetidae</taxon>
        <taxon>Pleosporales</taxon>
        <taxon>Pleosporales incertae sedis</taxon>
        <taxon>Lojkania</taxon>
    </lineage>
</organism>
<feature type="compositionally biased region" description="Basic and acidic residues" evidence="1">
    <location>
        <begin position="259"/>
        <end position="270"/>
    </location>
</feature>
<proteinExistence type="predicted"/>
<comment type="caution">
    <text evidence="2">The sequence shown here is derived from an EMBL/GenBank/DDBJ whole genome shotgun (WGS) entry which is preliminary data.</text>
</comment>
<evidence type="ECO:0000256" key="1">
    <source>
        <dbReference type="SAM" id="MobiDB-lite"/>
    </source>
</evidence>
<feature type="compositionally biased region" description="Basic and acidic residues" evidence="1">
    <location>
        <begin position="470"/>
        <end position="483"/>
    </location>
</feature>
<feature type="region of interest" description="Disordered" evidence="1">
    <location>
        <begin position="257"/>
        <end position="395"/>
    </location>
</feature>
<feature type="compositionally biased region" description="Polar residues" evidence="1">
    <location>
        <begin position="271"/>
        <end position="289"/>
    </location>
</feature>
<dbReference type="AlphaFoldDB" id="A0A9P4N741"/>
<dbReference type="Proteomes" id="UP000800093">
    <property type="component" value="Unassembled WGS sequence"/>
</dbReference>
<name>A0A9P4N741_9PLEO</name>
<dbReference type="OrthoDB" id="10690883at2759"/>
<evidence type="ECO:0000313" key="2">
    <source>
        <dbReference type="EMBL" id="KAF2268423.1"/>
    </source>
</evidence>
<reference evidence="3" key="1">
    <citation type="journal article" date="2020" name="Stud. Mycol.">
        <title>101 Dothideomycetes genomes: A test case for predicting lifestyles and emergence of pathogens.</title>
        <authorList>
            <person name="Haridas S."/>
            <person name="Albert R."/>
            <person name="Binder M."/>
            <person name="Bloem J."/>
            <person name="LaButti K."/>
            <person name="Salamov A."/>
            <person name="Andreopoulos B."/>
            <person name="Baker S."/>
            <person name="Barry K."/>
            <person name="Bills G."/>
            <person name="Bluhm B."/>
            <person name="Cannon C."/>
            <person name="Castanera R."/>
            <person name="Culley D."/>
            <person name="Daum C."/>
            <person name="Ezra D."/>
            <person name="Gonzalez J."/>
            <person name="Henrissat B."/>
            <person name="Kuo A."/>
            <person name="Liang C."/>
            <person name="Lipzen A."/>
            <person name="Lutzoni F."/>
            <person name="Magnuson J."/>
            <person name="Mondo S."/>
            <person name="Nolan M."/>
            <person name="Ohm R."/>
            <person name="Pangilinan J."/>
            <person name="Park H.-J."/>
            <person name="Ramirez L."/>
            <person name="Alfaro M."/>
            <person name="Sun H."/>
            <person name="Tritt A."/>
            <person name="Yoshinaga Y."/>
            <person name="Zwiers L.-H."/>
            <person name="Turgeon B."/>
            <person name="Goodwin S."/>
            <person name="Spatafora J."/>
            <person name="Crous P."/>
            <person name="Grigoriev I."/>
        </authorList>
    </citation>
    <scope>NUCLEOTIDE SEQUENCE [LARGE SCALE GENOMIC DNA]</scope>
    <source>
        <strain evidence="3">CBS 304.66</strain>
    </source>
</reference>
<feature type="compositionally biased region" description="Polar residues" evidence="1">
    <location>
        <begin position="317"/>
        <end position="346"/>
    </location>
</feature>
<protein>
    <submittedName>
        <fullName evidence="2">Uncharacterized protein</fullName>
    </submittedName>
</protein>
<feature type="compositionally biased region" description="Acidic residues" evidence="1">
    <location>
        <begin position="175"/>
        <end position="185"/>
    </location>
</feature>
<gene>
    <name evidence="2" type="ORF">CC78DRAFT_368512</name>
</gene>
<feature type="compositionally biased region" description="Low complexity" evidence="1">
    <location>
        <begin position="195"/>
        <end position="207"/>
    </location>
</feature>
<keyword evidence="3" id="KW-1185">Reference proteome</keyword>
<accession>A0A9P4N741</accession>
<feature type="compositionally biased region" description="Polar residues" evidence="1">
    <location>
        <begin position="559"/>
        <end position="578"/>
    </location>
</feature>
<evidence type="ECO:0000313" key="3">
    <source>
        <dbReference type="Proteomes" id="UP000800093"/>
    </source>
</evidence>
<feature type="compositionally biased region" description="Basic and acidic residues" evidence="1">
    <location>
        <begin position="498"/>
        <end position="514"/>
    </location>
</feature>
<dbReference type="EMBL" id="ML986586">
    <property type="protein sequence ID" value="KAF2268423.1"/>
    <property type="molecule type" value="Genomic_DNA"/>
</dbReference>